<dbReference type="GeneID" id="98918217"/>
<protein>
    <submittedName>
        <fullName evidence="8">RNA polymerase sigma-K factor</fullName>
    </submittedName>
</protein>
<dbReference type="GO" id="GO:0030435">
    <property type="term" value="P:sporulation resulting in formation of a cellular spore"/>
    <property type="evidence" value="ECO:0007669"/>
    <property type="project" value="UniProtKB-KW"/>
</dbReference>
<evidence type="ECO:0000256" key="3">
    <source>
        <dbReference type="ARBA" id="ARBA00023015"/>
    </source>
</evidence>
<keyword evidence="6" id="KW-0804">Transcription</keyword>
<dbReference type="InterPro" id="IPR007630">
    <property type="entry name" value="RNA_pol_sigma70_r4"/>
</dbReference>
<dbReference type="STRING" id="45851.BHV86_09975"/>
<keyword evidence="5" id="KW-0238">DNA-binding</keyword>
<comment type="similarity">
    <text evidence="1">Belongs to the sigma-70 factor family.</text>
</comment>
<dbReference type="InterPro" id="IPR001387">
    <property type="entry name" value="Cro/C1-type_HTH"/>
</dbReference>
<dbReference type="PANTHER" id="PTHR30376:SF3">
    <property type="entry name" value="RNA POLYMERASE SIGMA FACTOR RPOH"/>
    <property type="match status" value="1"/>
</dbReference>
<evidence type="ECO:0000313" key="9">
    <source>
        <dbReference type="Proteomes" id="UP000006238"/>
    </source>
</evidence>
<dbReference type="NCBIfam" id="TIGR02937">
    <property type="entry name" value="sigma70-ECF"/>
    <property type="match status" value="1"/>
</dbReference>
<dbReference type="Gene3D" id="1.10.10.10">
    <property type="entry name" value="Winged helix-like DNA-binding domain superfamily/Winged helix DNA-binding domain"/>
    <property type="match status" value="1"/>
</dbReference>
<dbReference type="PROSITE" id="PS50943">
    <property type="entry name" value="HTH_CROC1"/>
    <property type="match status" value="1"/>
</dbReference>
<dbReference type="Proteomes" id="UP000006238">
    <property type="component" value="Unassembled WGS sequence"/>
</dbReference>
<keyword evidence="2" id="KW-0749">Sporulation</keyword>
<dbReference type="InterPro" id="IPR014284">
    <property type="entry name" value="RNA_pol_sigma-70_dom"/>
</dbReference>
<evidence type="ECO:0000313" key="8">
    <source>
        <dbReference type="EMBL" id="EFF68286.1"/>
    </source>
</evidence>
<evidence type="ECO:0000256" key="2">
    <source>
        <dbReference type="ARBA" id="ARBA00022969"/>
    </source>
</evidence>
<dbReference type="GO" id="GO:0003677">
    <property type="term" value="F:DNA binding"/>
    <property type="evidence" value="ECO:0007669"/>
    <property type="project" value="UniProtKB-KW"/>
</dbReference>
<feature type="domain" description="HTH cro/C1-type" evidence="7">
    <location>
        <begin position="174"/>
        <end position="195"/>
    </location>
</feature>
<dbReference type="InterPro" id="IPR036388">
    <property type="entry name" value="WH-like_DNA-bd_sf"/>
</dbReference>
<evidence type="ECO:0000256" key="4">
    <source>
        <dbReference type="ARBA" id="ARBA00023082"/>
    </source>
</evidence>
<dbReference type="PIRSF" id="PIRSF000770">
    <property type="entry name" value="RNA_pol_sigma-SigE/K"/>
    <property type="match status" value="1"/>
</dbReference>
<dbReference type="Gene3D" id="1.20.120.1810">
    <property type="match status" value="1"/>
</dbReference>
<comment type="caution">
    <text evidence="8">The sequence shown here is derived from an EMBL/GenBank/DDBJ whole genome shotgun (WGS) entry which is preliminary data.</text>
</comment>
<dbReference type="PRINTS" id="PR00046">
    <property type="entry name" value="SIGMA70FCT"/>
</dbReference>
<keyword evidence="4" id="KW-0731">Sigma factor</keyword>
<organism evidence="8 9">
    <name type="scientific">Eshraghiella crossota DSM 2876</name>
    <dbReference type="NCBI Taxonomy" id="511680"/>
    <lineage>
        <taxon>Bacteria</taxon>
        <taxon>Bacillati</taxon>
        <taxon>Bacillota</taxon>
        <taxon>Clostridia</taxon>
        <taxon>Lachnospirales</taxon>
        <taxon>Lachnospiraceae</taxon>
        <taxon>Eshraghiella</taxon>
    </lineage>
</organism>
<dbReference type="InterPro" id="IPR013324">
    <property type="entry name" value="RNA_pol_sigma_r3/r4-like"/>
</dbReference>
<dbReference type="GO" id="GO:0006352">
    <property type="term" value="P:DNA-templated transcription initiation"/>
    <property type="evidence" value="ECO:0007669"/>
    <property type="project" value="InterPro"/>
</dbReference>
<reference evidence="8 9" key="1">
    <citation type="submission" date="2010-02" db="EMBL/GenBank/DDBJ databases">
        <authorList>
            <person name="Weinstock G."/>
            <person name="Sodergren E."/>
            <person name="Clifton S."/>
            <person name="Fulton L."/>
            <person name="Fulton B."/>
            <person name="Courtney L."/>
            <person name="Fronick C."/>
            <person name="Harrison M."/>
            <person name="Strong C."/>
            <person name="Farmer C."/>
            <person name="Delahaunty K."/>
            <person name="Markovic C."/>
            <person name="Hall O."/>
            <person name="Minx P."/>
            <person name="Tomlinson C."/>
            <person name="Mitreva M."/>
            <person name="Nelson J."/>
            <person name="Hou S."/>
            <person name="Wollam A."/>
            <person name="Pepin K.H."/>
            <person name="Johnson M."/>
            <person name="Bhonagiri V."/>
            <person name="Zhang X."/>
            <person name="Suruliraj S."/>
            <person name="Warren W."/>
            <person name="Chinwalla A."/>
            <person name="Mardis E.R."/>
            <person name="Wilson R.K."/>
        </authorList>
    </citation>
    <scope>NUCLEOTIDE SEQUENCE [LARGE SCALE GENOMIC DNA]</scope>
    <source>
        <strain evidence="8 9">DSM 2876</strain>
    </source>
</reference>
<dbReference type="PANTHER" id="PTHR30376">
    <property type="entry name" value="SIGMA FACTOR RPOH HEAT SHOCK RELATED"/>
    <property type="match status" value="1"/>
</dbReference>
<dbReference type="InterPro" id="IPR013325">
    <property type="entry name" value="RNA_pol_sigma_r2"/>
</dbReference>
<gene>
    <name evidence="8" type="ORF">BUTYVIB_01557</name>
</gene>
<dbReference type="SUPFAM" id="SSF88946">
    <property type="entry name" value="Sigma2 domain of RNA polymerase sigma factors"/>
    <property type="match status" value="1"/>
</dbReference>
<accession>D4S0D8</accession>
<dbReference type="CDD" id="cd06171">
    <property type="entry name" value="Sigma70_r4"/>
    <property type="match status" value="1"/>
</dbReference>
<dbReference type="EMBL" id="ABWN01000030">
    <property type="protein sequence ID" value="EFF68286.1"/>
    <property type="molecule type" value="Genomic_DNA"/>
</dbReference>
<dbReference type="AlphaFoldDB" id="D4S0D8"/>
<proteinExistence type="inferred from homology"/>
<dbReference type="InterPro" id="IPR007627">
    <property type="entry name" value="RNA_pol_sigma70_r2"/>
</dbReference>
<sequence>MNTFEKPLTPSEEQEYLKRYKNGDEEAGNVLILRNLRLVAHIVKHYNFDEKDIEEYLSIGTIGLIKAIKTFDCSKGNRLATYASKCIDNELLMALRSEKKKNKDISLQETVGIDKEGNEINIIDIIDTGEKDFLDCYILKYNIKKLYEGIEKVLTEREKNIIIKRYGLLRNDEITQRELADGMGISRSYVSRIEKEALNKLKNYINR</sequence>
<dbReference type="HOGENOM" id="CLU_014793_8_7_9"/>
<dbReference type="NCBIfam" id="NF004471">
    <property type="entry name" value="PRK05803.1"/>
    <property type="match status" value="1"/>
</dbReference>
<dbReference type="eggNOG" id="COG1191">
    <property type="taxonomic scope" value="Bacteria"/>
</dbReference>
<name>D4S0D8_9FIRM</name>
<dbReference type="SUPFAM" id="SSF88659">
    <property type="entry name" value="Sigma3 and sigma4 domains of RNA polymerase sigma factors"/>
    <property type="match status" value="1"/>
</dbReference>
<keyword evidence="3" id="KW-0805">Transcription regulation</keyword>
<dbReference type="Pfam" id="PF04542">
    <property type="entry name" value="Sigma70_r2"/>
    <property type="match status" value="1"/>
</dbReference>
<dbReference type="GO" id="GO:0016987">
    <property type="term" value="F:sigma factor activity"/>
    <property type="evidence" value="ECO:0007669"/>
    <property type="project" value="UniProtKB-KW"/>
</dbReference>
<keyword evidence="9" id="KW-1185">Reference proteome</keyword>
<dbReference type="RefSeq" id="WP_005603220.1">
    <property type="nucleotide sequence ID" value="NZ_GG663524.1"/>
</dbReference>
<dbReference type="Pfam" id="PF04545">
    <property type="entry name" value="Sigma70_r4"/>
    <property type="match status" value="1"/>
</dbReference>
<evidence type="ECO:0000256" key="6">
    <source>
        <dbReference type="ARBA" id="ARBA00023163"/>
    </source>
</evidence>
<dbReference type="InterPro" id="IPR000943">
    <property type="entry name" value="RNA_pol_sigma70"/>
</dbReference>
<dbReference type="PROSITE" id="PS00716">
    <property type="entry name" value="SIGMA70_2"/>
    <property type="match status" value="1"/>
</dbReference>
<dbReference type="InterPro" id="IPR050813">
    <property type="entry name" value="Sigma-70_Factor"/>
</dbReference>
<evidence type="ECO:0000256" key="1">
    <source>
        <dbReference type="ARBA" id="ARBA00007788"/>
    </source>
</evidence>
<evidence type="ECO:0000256" key="5">
    <source>
        <dbReference type="ARBA" id="ARBA00023125"/>
    </source>
</evidence>
<evidence type="ECO:0000259" key="7">
    <source>
        <dbReference type="PROSITE" id="PS50943"/>
    </source>
</evidence>